<evidence type="ECO:0000313" key="2">
    <source>
        <dbReference type="EnsemblMetazoa" id="GAUT005028-PA"/>
    </source>
</evidence>
<reference evidence="2" key="1">
    <citation type="submission" date="2020-05" db="UniProtKB">
        <authorList>
            <consortium name="EnsemblMetazoa"/>
        </authorList>
    </citation>
    <scope>IDENTIFICATION</scope>
    <source>
        <strain evidence="2">TTRI</strain>
    </source>
</reference>
<proteinExistence type="predicted"/>
<protein>
    <submittedName>
        <fullName evidence="2">Uncharacterized protein</fullName>
    </submittedName>
</protein>
<feature type="transmembrane region" description="Helical" evidence="1">
    <location>
        <begin position="64"/>
        <end position="83"/>
    </location>
</feature>
<name>A0A1A9UHI2_GLOAU</name>
<dbReference type="AlphaFoldDB" id="A0A1A9UHI2"/>
<accession>A0A1A9UHI2</accession>
<keyword evidence="1" id="KW-1133">Transmembrane helix</keyword>
<organism evidence="2 3">
    <name type="scientific">Glossina austeni</name>
    <name type="common">Savannah tsetse fly</name>
    <dbReference type="NCBI Taxonomy" id="7395"/>
    <lineage>
        <taxon>Eukaryota</taxon>
        <taxon>Metazoa</taxon>
        <taxon>Ecdysozoa</taxon>
        <taxon>Arthropoda</taxon>
        <taxon>Hexapoda</taxon>
        <taxon>Insecta</taxon>
        <taxon>Pterygota</taxon>
        <taxon>Neoptera</taxon>
        <taxon>Endopterygota</taxon>
        <taxon>Diptera</taxon>
        <taxon>Brachycera</taxon>
        <taxon>Muscomorpha</taxon>
        <taxon>Hippoboscoidea</taxon>
        <taxon>Glossinidae</taxon>
        <taxon>Glossina</taxon>
    </lineage>
</organism>
<evidence type="ECO:0000256" key="1">
    <source>
        <dbReference type="SAM" id="Phobius"/>
    </source>
</evidence>
<evidence type="ECO:0000313" key="3">
    <source>
        <dbReference type="Proteomes" id="UP000078200"/>
    </source>
</evidence>
<feature type="transmembrane region" description="Helical" evidence="1">
    <location>
        <begin position="39"/>
        <end position="58"/>
    </location>
</feature>
<keyword evidence="1" id="KW-0812">Transmembrane</keyword>
<dbReference type="EnsemblMetazoa" id="GAUT005028-RA">
    <property type="protein sequence ID" value="GAUT005028-PA"/>
    <property type="gene ID" value="GAUT005028"/>
</dbReference>
<keyword evidence="1" id="KW-0472">Membrane</keyword>
<dbReference type="VEuPathDB" id="VectorBase:GAUT005028"/>
<sequence length="124" mass="14708">METFSLSRIYHACAHSPYEKREEEGKEKKKKSLATNNKLFKLLMFVQMCLLIILVLIMKYSSSFINDVLFFTIMIIKFANVCVRCNARDIDIEEAVCLESKLRFFLTMTWLESYESVMNREAYY</sequence>
<dbReference type="Proteomes" id="UP000078200">
    <property type="component" value="Unassembled WGS sequence"/>
</dbReference>
<keyword evidence="3" id="KW-1185">Reference proteome</keyword>